<feature type="region of interest" description="Disordered" evidence="1">
    <location>
        <begin position="158"/>
        <end position="189"/>
    </location>
</feature>
<evidence type="ECO:0000313" key="3">
    <source>
        <dbReference type="EMBL" id="KAK3733219.1"/>
    </source>
</evidence>
<keyword evidence="2" id="KW-0732">Signal</keyword>
<feature type="compositionally biased region" description="Acidic residues" evidence="1">
    <location>
        <begin position="159"/>
        <end position="170"/>
    </location>
</feature>
<evidence type="ECO:0000256" key="1">
    <source>
        <dbReference type="SAM" id="MobiDB-lite"/>
    </source>
</evidence>
<gene>
    <name evidence="3" type="ORF">RRG08_053025</name>
</gene>
<sequence length="189" mass="21659">MNSPDRYIIHSLLWVHSWLVATSARTYHREIARDRVRQGARRVFTWLTVGDTGPKQQHVRGRIRLLILPRFLTTARADSRPLTYFQENPLTGQRIKGKEKKKKKKLGQIDISRDEDRVVDLEQAGPCDQPIVTPGEGRTGGWSQLVTHPSGTRLRYTVTEEEDGLVDSSEELVKNSGDGKMTRERQTDR</sequence>
<comment type="caution">
    <text evidence="3">The sequence shown here is derived from an EMBL/GenBank/DDBJ whole genome shotgun (WGS) entry which is preliminary data.</text>
</comment>
<feature type="signal peptide" evidence="2">
    <location>
        <begin position="1"/>
        <end position="24"/>
    </location>
</feature>
<name>A0AAE1CSM2_9GAST</name>
<protein>
    <recommendedName>
        <fullName evidence="5">Secreted protein</fullName>
    </recommendedName>
</protein>
<dbReference type="EMBL" id="JAWDGP010006905">
    <property type="protein sequence ID" value="KAK3733219.1"/>
    <property type="molecule type" value="Genomic_DNA"/>
</dbReference>
<feature type="chain" id="PRO_5042237317" description="Secreted protein" evidence="2">
    <location>
        <begin position="25"/>
        <end position="189"/>
    </location>
</feature>
<evidence type="ECO:0000313" key="4">
    <source>
        <dbReference type="Proteomes" id="UP001283361"/>
    </source>
</evidence>
<feature type="compositionally biased region" description="Basic and acidic residues" evidence="1">
    <location>
        <begin position="180"/>
        <end position="189"/>
    </location>
</feature>
<proteinExistence type="predicted"/>
<evidence type="ECO:0000256" key="2">
    <source>
        <dbReference type="SAM" id="SignalP"/>
    </source>
</evidence>
<accession>A0AAE1CSM2</accession>
<keyword evidence="4" id="KW-1185">Reference proteome</keyword>
<organism evidence="3 4">
    <name type="scientific">Elysia crispata</name>
    <name type="common">lettuce slug</name>
    <dbReference type="NCBI Taxonomy" id="231223"/>
    <lineage>
        <taxon>Eukaryota</taxon>
        <taxon>Metazoa</taxon>
        <taxon>Spiralia</taxon>
        <taxon>Lophotrochozoa</taxon>
        <taxon>Mollusca</taxon>
        <taxon>Gastropoda</taxon>
        <taxon>Heterobranchia</taxon>
        <taxon>Euthyneura</taxon>
        <taxon>Panpulmonata</taxon>
        <taxon>Sacoglossa</taxon>
        <taxon>Placobranchoidea</taxon>
        <taxon>Plakobranchidae</taxon>
        <taxon>Elysia</taxon>
    </lineage>
</organism>
<evidence type="ECO:0008006" key="5">
    <source>
        <dbReference type="Google" id="ProtNLM"/>
    </source>
</evidence>
<reference evidence="3" key="1">
    <citation type="journal article" date="2023" name="G3 (Bethesda)">
        <title>A reference genome for the long-term kleptoplast-retaining sea slug Elysia crispata morphotype clarki.</title>
        <authorList>
            <person name="Eastman K.E."/>
            <person name="Pendleton A.L."/>
            <person name="Shaikh M.A."/>
            <person name="Suttiyut T."/>
            <person name="Ogas R."/>
            <person name="Tomko P."/>
            <person name="Gavelis G."/>
            <person name="Widhalm J.R."/>
            <person name="Wisecaver J.H."/>
        </authorList>
    </citation>
    <scope>NUCLEOTIDE SEQUENCE</scope>
    <source>
        <strain evidence="3">ECLA1</strain>
    </source>
</reference>
<dbReference type="Proteomes" id="UP001283361">
    <property type="component" value="Unassembled WGS sequence"/>
</dbReference>
<dbReference type="AlphaFoldDB" id="A0AAE1CSM2"/>